<dbReference type="EMBL" id="JAUUTY010000001">
    <property type="protein sequence ID" value="KAK1698432.1"/>
    <property type="molecule type" value="Genomic_DNA"/>
</dbReference>
<dbReference type="GO" id="GO:0008270">
    <property type="term" value="F:zinc ion binding"/>
    <property type="evidence" value="ECO:0007669"/>
    <property type="project" value="UniProtKB-KW"/>
</dbReference>
<dbReference type="Gene3D" id="3.30.40.10">
    <property type="entry name" value="Zinc/RING finger domain, C3HC4 (zinc finger)"/>
    <property type="match status" value="1"/>
</dbReference>
<keyword evidence="8" id="KW-1185">Reference proteome</keyword>
<evidence type="ECO:0000256" key="4">
    <source>
        <dbReference type="PROSITE-ProRule" id="PRU00175"/>
    </source>
</evidence>
<name>A0AAD8X8X4_LOLMU</name>
<dbReference type="InterPro" id="IPR001841">
    <property type="entry name" value="Znf_RING"/>
</dbReference>
<evidence type="ECO:0000256" key="1">
    <source>
        <dbReference type="ARBA" id="ARBA00022723"/>
    </source>
</evidence>
<dbReference type="AlphaFoldDB" id="A0AAD8X8X4"/>
<dbReference type="Proteomes" id="UP001231189">
    <property type="component" value="Unassembled WGS sequence"/>
</dbReference>
<keyword evidence="2 4" id="KW-0863">Zinc-finger</keyword>
<dbReference type="SMART" id="SM00184">
    <property type="entry name" value="RING"/>
    <property type="match status" value="1"/>
</dbReference>
<protein>
    <recommendedName>
        <fullName evidence="5">RING-type domain-containing protein</fullName>
    </recommendedName>
</protein>
<dbReference type="SMART" id="SM01197">
    <property type="entry name" value="FANCL_C"/>
    <property type="match status" value="1"/>
</dbReference>
<evidence type="ECO:0000313" key="8">
    <source>
        <dbReference type="Proteomes" id="UP001231189"/>
    </source>
</evidence>
<dbReference type="PANTHER" id="PTHR45676:SF159">
    <property type="entry name" value="RING-H2 FINGER PROTEIN ATL51"/>
    <property type="match status" value="1"/>
</dbReference>
<dbReference type="InterPro" id="IPR011016">
    <property type="entry name" value="Znf_RING-CH"/>
</dbReference>
<dbReference type="PANTHER" id="PTHR45676">
    <property type="entry name" value="RING-H2 FINGER PROTEIN ATL51-RELATED"/>
    <property type="match status" value="1"/>
</dbReference>
<proteinExistence type="predicted"/>
<evidence type="ECO:0000313" key="6">
    <source>
        <dbReference type="EMBL" id="KAK1698432.1"/>
    </source>
</evidence>
<dbReference type="EMBL" id="JAUUTY010000001">
    <property type="protein sequence ID" value="KAK1698551.1"/>
    <property type="molecule type" value="Genomic_DNA"/>
</dbReference>
<dbReference type="GO" id="GO:0016567">
    <property type="term" value="P:protein ubiquitination"/>
    <property type="evidence" value="ECO:0007669"/>
    <property type="project" value="TreeGrafter"/>
</dbReference>
<dbReference type="PROSITE" id="PS50089">
    <property type="entry name" value="ZF_RING_2"/>
    <property type="match status" value="1"/>
</dbReference>
<gene>
    <name evidence="6" type="ORF">QYE76_015129</name>
    <name evidence="7" type="ORF">QYE76_015248</name>
</gene>
<accession>A0AAD8X8X4</accession>
<keyword evidence="3" id="KW-0862">Zinc</keyword>
<evidence type="ECO:0000313" key="7">
    <source>
        <dbReference type="EMBL" id="KAK1698551.1"/>
    </source>
</evidence>
<dbReference type="SMART" id="SM00744">
    <property type="entry name" value="RINGv"/>
    <property type="match status" value="1"/>
</dbReference>
<dbReference type="SUPFAM" id="SSF57850">
    <property type="entry name" value="RING/U-box"/>
    <property type="match status" value="1"/>
</dbReference>
<keyword evidence="1" id="KW-0479">Metal-binding</keyword>
<evidence type="ECO:0000256" key="3">
    <source>
        <dbReference type="ARBA" id="ARBA00022833"/>
    </source>
</evidence>
<evidence type="ECO:0000256" key="2">
    <source>
        <dbReference type="ARBA" id="ARBA00022771"/>
    </source>
</evidence>
<feature type="domain" description="RING-type" evidence="5">
    <location>
        <begin position="178"/>
        <end position="222"/>
    </location>
</feature>
<dbReference type="Pfam" id="PF13639">
    <property type="entry name" value="zf-RING_2"/>
    <property type="match status" value="1"/>
</dbReference>
<evidence type="ECO:0000259" key="5">
    <source>
        <dbReference type="PROSITE" id="PS50089"/>
    </source>
</evidence>
<organism evidence="6 8">
    <name type="scientific">Lolium multiflorum</name>
    <name type="common">Italian ryegrass</name>
    <name type="synonym">Lolium perenne subsp. multiflorum</name>
    <dbReference type="NCBI Taxonomy" id="4521"/>
    <lineage>
        <taxon>Eukaryota</taxon>
        <taxon>Viridiplantae</taxon>
        <taxon>Streptophyta</taxon>
        <taxon>Embryophyta</taxon>
        <taxon>Tracheophyta</taxon>
        <taxon>Spermatophyta</taxon>
        <taxon>Magnoliopsida</taxon>
        <taxon>Liliopsida</taxon>
        <taxon>Poales</taxon>
        <taxon>Poaceae</taxon>
        <taxon>BOP clade</taxon>
        <taxon>Pooideae</taxon>
        <taxon>Poodae</taxon>
        <taxon>Poeae</taxon>
        <taxon>Poeae Chloroplast Group 2 (Poeae type)</taxon>
        <taxon>Loliodinae</taxon>
        <taxon>Loliinae</taxon>
        <taxon>Lolium</taxon>
    </lineage>
</organism>
<reference evidence="6" key="1">
    <citation type="submission" date="2023-07" db="EMBL/GenBank/DDBJ databases">
        <title>A chromosome-level genome assembly of Lolium multiflorum.</title>
        <authorList>
            <person name="Chen Y."/>
            <person name="Copetti D."/>
            <person name="Kolliker R."/>
            <person name="Studer B."/>
        </authorList>
    </citation>
    <scope>NUCLEOTIDE SEQUENCE</scope>
    <source>
        <strain evidence="6">02402/16</strain>
        <tissue evidence="6">Leaf</tissue>
    </source>
</reference>
<dbReference type="InterPro" id="IPR013083">
    <property type="entry name" value="Znf_RING/FYVE/PHD"/>
</dbReference>
<sequence length="240" mass="26319">METLPDLDGIHSHHGLPPCATHSLGSCLQRQLMASWTCHGRRREGGQGEYHLRQGPLLPGAIARRDSKLVLRPPNYDKALPLLRAGPRRQAMPPIARRRGSQERNAAEFAQRERVAVRRARIWAAAAAAQLMPGDQVLVLTAAVVPVVKKKKLGYFQYFAAVEGGTGTRAAGDRQPECAICLEAFVHGATCSEVPACRHLFHQECIETWMRSKNTVSCPLCRARISSGSEEPLSAAEDMV</sequence>
<comment type="caution">
    <text evidence="6">The sequence shown here is derived from an EMBL/GenBank/DDBJ whole genome shotgun (WGS) entry which is preliminary data.</text>
</comment>